<name>A0A8B7NT65_HYAAZ</name>
<dbReference type="RefSeq" id="XP_018016901.1">
    <property type="nucleotide sequence ID" value="XM_018161412.2"/>
</dbReference>
<keyword evidence="2" id="KW-0812">Transmembrane</keyword>
<dbReference type="RefSeq" id="XP_018016908.1">
    <property type="nucleotide sequence ID" value="XM_018161419.2"/>
</dbReference>
<evidence type="ECO:0000256" key="3">
    <source>
        <dbReference type="SAM" id="SignalP"/>
    </source>
</evidence>
<dbReference type="Proteomes" id="UP000694843">
    <property type="component" value="Unplaced"/>
</dbReference>
<dbReference type="OMA" id="SSTISCY"/>
<evidence type="ECO:0000256" key="2">
    <source>
        <dbReference type="SAM" id="Phobius"/>
    </source>
</evidence>
<dbReference type="KEGG" id="hazt:108673560"/>
<dbReference type="OrthoDB" id="549017at2759"/>
<protein>
    <submittedName>
        <fullName evidence="5 6">Uncharacterized protein LOC108673560 isoform X1</fullName>
    </submittedName>
</protein>
<organism evidence="4 6">
    <name type="scientific">Hyalella azteca</name>
    <name type="common">Amphipod</name>
    <dbReference type="NCBI Taxonomy" id="294128"/>
    <lineage>
        <taxon>Eukaryota</taxon>
        <taxon>Metazoa</taxon>
        <taxon>Ecdysozoa</taxon>
        <taxon>Arthropoda</taxon>
        <taxon>Crustacea</taxon>
        <taxon>Multicrustacea</taxon>
        <taxon>Malacostraca</taxon>
        <taxon>Eumalacostraca</taxon>
        <taxon>Peracarida</taxon>
        <taxon>Amphipoda</taxon>
        <taxon>Senticaudata</taxon>
        <taxon>Talitrida</taxon>
        <taxon>Talitroidea</taxon>
        <taxon>Hyalellidae</taxon>
        <taxon>Hyalella</taxon>
    </lineage>
</organism>
<feature type="region of interest" description="Disordered" evidence="1">
    <location>
        <begin position="151"/>
        <end position="187"/>
    </location>
</feature>
<reference evidence="5 6" key="1">
    <citation type="submission" date="2025-04" db="UniProtKB">
        <authorList>
            <consortium name="RefSeq"/>
        </authorList>
    </citation>
    <scope>IDENTIFICATION</scope>
    <source>
        <tissue evidence="5 6">Whole organism</tissue>
    </source>
</reference>
<dbReference type="GeneID" id="108673560"/>
<dbReference type="AlphaFoldDB" id="A0A8B7NT65"/>
<keyword evidence="3" id="KW-0732">Signal</keyword>
<keyword evidence="2" id="KW-0472">Membrane</keyword>
<feature type="chain" id="PRO_5044664392" evidence="3">
    <location>
        <begin position="17"/>
        <end position="829"/>
    </location>
</feature>
<keyword evidence="2" id="KW-1133">Transmembrane helix</keyword>
<sequence>MRWWTLAALLVVCVAAQDTANFNHYPCYDVPVENRMPNTLDNLVALLEKYERTTSYTNIDTLAEMIIKRYRTNGMVYRPKSGMIEAWVLGEVDKETEKEKITEKITRPTEDFPPGTFDGREECGLHMLMSHSTDTYPFDHADDVWDGTISRKNRGDKSSGSSSSSYNTKTLGRVRRDDPPKNTRGLDQFEPAVHATELGVMETPYGPVAAGTLIAGLATIGTNPSASVSTVLQSDAENLPPGMESKSIKGIYASTLSGDLAQVALMSTRSETNNAVYVGPPGRYYTSTTCSKFYSLETNKYSLLSRAELFAGIDALLFKYAYDKSSSSFSNMKLSQLLRLYYSEKGLPNMPEFKACNRLSLYSLLDRTEIQDQALNFMYAYQSVFPTIKDKVEMAETLSEIETDFKQLLSPAFKGMEDFIKSYRYDDEGYNQCLYGSSTTSGGFGSSVLSNDLPASEGMADLIAVYSGQGGNDDARNQRQMIADVARRLGVSYSRSRLGVVRGQDGQWLLELTNLTNVGDWACNFTSDTTLSVGGTDSISKVLSSLTKFYTQQYDKAKSDLETSSGRSQVILWQVYGSQPGDVKNETVEFRKKFPDVRIIFVGRNQAPYQDLLRFEDDFILDNGKSVPDLVNLGLNAVVTSPRFFIYPACDPNNSSNTYNYQESNHNYKGAVTPNFTTYIIIPAQNFHYSEEFELKVTGGVRTCFSRTNHYALENKKADTVEPYLKIKPNDDTLICVGGPNDEEEDTATFKWPCDRNVTECNPVFMSITGLSTSSSTGSCVSTGSDSTLCEYPHQIKYELTHKGMICGASSAAPALLLLVLAIVQHYFR</sequence>
<evidence type="ECO:0000313" key="5">
    <source>
        <dbReference type="RefSeq" id="XP_018016901.1"/>
    </source>
</evidence>
<gene>
    <name evidence="5 6" type="primary">LOC108673560</name>
</gene>
<evidence type="ECO:0000256" key="1">
    <source>
        <dbReference type="SAM" id="MobiDB-lite"/>
    </source>
</evidence>
<keyword evidence="4" id="KW-1185">Reference proteome</keyword>
<feature type="signal peptide" evidence="3">
    <location>
        <begin position="1"/>
        <end position="16"/>
    </location>
</feature>
<feature type="transmembrane region" description="Helical" evidence="2">
    <location>
        <begin position="811"/>
        <end position="828"/>
    </location>
</feature>
<evidence type="ECO:0000313" key="4">
    <source>
        <dbReference type="Proteomes" id="UP000694843"/>
    </source>
</evidence>
<accession>A0A8B7NT65</accession>
<evidence type="ECO:0000313" key="6">
    <source>
        <dbReference type="RefSeq" id="XP_018016908.1"/>
    </source>
</evidence>
<proteinExistence type="predicted"/>